<evidence type="ECO:0000256" key="1">
    <source>
        <dbReference type="ARBA" id="ARBA00004141"/>
    </source>
</evidence>
<dbReference type="Pfam" id="PF02466">
    <property type="entry name" value="Tim17"/>
    <property type="match status" value="1"/>
</dbReference>
<evidence type="ECO:0000256" key="4">
    <source>
        <dbReference type="ARBA" id="ARBA00023136"/>
    </source>
</evidence>
<dbReference type="CTD" id="20213506"/>
<dbReference type="Proteomes" id="UP000015101">
    <property type="component" value="Unassembled WGS sequence"/>
</dbReference>
<keyword evidence="2" id="KW-0812">Transmembrane</keyword>
<dbReference type="FunCoup" id="T1FXF8">
    <property type="interactions" value="599"/>
</dbReference>
<keyword evidence="3" id="KW-1133">Transmembrane helix</keyword>
<gene>
    <name evidence="6" type="primary">20213506</name>
    <name evidence="5" type="ORF">HELRODRAFT_63427</name>
</gene>
<dbReference type="PANTHER" id="PTHR15371">
    <property type="entry name" value="TIM23"/>
    <property type="match status" value="1"/>
</dbReference>
<evidence type="ECO:0000313" key="7">
    <source>
        <dbReference type="Proteomes" id="UP000015101"/>
    </source>
</evidence>
<dbReference type="RefSeq" id="XP_009009956.1">
    <property type="nucleotide sequence ID" value="XM_009011708.1"/>
</dbReference>
<dbReference type="AlphaFoldDB" id="T1FXF8"/>
<dbReference type="GeneID" id="20213506"/>
<dbReference type="InterPro" id="IPR045238">
    <property type="entry name" value="Tim23-like"/>
</dbReference>
<protein>
    <recommendedName>
        <fullName evidence="8">Mitochondrial import inner membrane translocase subunit TIM23</fullName>
    </recommendedName>
</protein>
<reference evidence="6" key="3">
    <citation type="submission" date="2015-06" db="UniProtKB">
        <authorList>
            <consortium name="EnsemblMetazoa"/>
        </authorList>
    </citation>
    <scope>IDENTIFICATION</scope>
</reference>
<dbReference type="KEGG" id="hro:HELRODRAFT_63427"/>
<keyword evidence="4" id="KW-0472">Membrane</keyword>
<evidence type="ECO:0000313" key="5">
    <source>
        <dbReference type="EMBL" id="ESO13236.1"/>
    </source>
</evidence>
<dbReference type="STRING" id="6412.T1FXF8"/>
<dbReference type="PANTHER" id="PTHR15371:SF0">
    <property type="entry name" value="SD19278P"/>
    <property type="match status" value="1"/>
</dbReference>
<dbReference type="EMBL" id="KB095811">
    <property type="protein sequence ID" value="ESO13236.1"/>
    <property type="molecule type" value="Genomic_DNA"/>
</dbReference>
<comment type="subcellular location">
    <subcellularLocation>
        <location evidence="1">Membrane</location>
        <topology evidence="1">Multi-pass membrane protein</topology>
    </subcellularLocation>
</comment>
<dbReference type="eggNOG" id="KOG3324">
    <property type="taxonomic scope" value="Eukaryota"/>
</dbReference>
<dbReference type="EnsemblMetazoa" id="HelroT63427">
    <property type="protein sequence ID" value="HelroP63427"/>
    <property type="gene ID" value="HelroG63427"/>
</dbReference>
<evidence type="ECO:0000256" key="2">
    <source>
        <dbReference type="ARBA" id="ARBA00022692"/>
    </source>
</evidence>
<dbReference type="GO" id="GO:0005744">
    <property type="term" value="C:TIM23 mitochondrial import inner membrane translocase complex"/>
    <property type="evidence" value="ECO:0000318"/>
    <property type="project" value="GO_Central"/>
</dbReference>
<dbReference type="EMBL" id="AMQM01000403">
    <property type="status" value="NOT_ANNOTATED_CDS"/>
    <property type="molecule type" value="Genomic_DNA"/>
</dbReference>
<dbReference type="InParanoid" id="T1FXF8"/>
<proteinExistence type="predicted"/>
<sequence length="172" mass="17983">MGSLSPYLNIDPNYLAIDSEPQFIMPDGANQHRGRFELAFSQIGGSVCVGAAVGGTMGLYTGLKETKVAQITGPVRRTQLLNFITKRGASSAQSLGVIALIYSAFGVVLSKSRGADDEINTLTAATATGLLYKSSGGWKKALRGGGVGLGLAVAYCLINSRENVKKILGISR</sequence>
<keyword evidence="7" id="KW-1185">Reference proteome</keyword>
<reference evidence="7" key="1">
    <citation type="submission" date="2012-12" db="EMBL/GenBank/DDBJ databases">
        <authorList>
            <person name="Hellsten U."/>
            <person name="Grimwood J."/>
            <person name="Chapman J.A."/>
            <person name="Shapiro H."/>
            <person name="Aerts A."/>
            <person name="Otillar R.P."/>
            <person name="Terry A.Y."/>
            <person name="Boore J.L."/>
            <person name="Simakov O."/>
            <person name="Marletaz F."/>
            <person name="Cho S.-J."/>
            <person name="Edsinger-Gonzales E."/>
            <person name="Havlak P."/>
            <person name="Kuo D.-H."/>
            <person name="Larsson T."/>
            <person name="Lv J."/>
            <person name="Arendt D."/>
            <person name="Savage R."/>
            <person name="Osoegawa K."/>
            <person name="de Jong P."/>
            <person name="Lindberg D.R."/>
            <person name="Seaver E.C."/>
            <person name="Weisblat D.A."/>
            <person name="Putnam N.H."/>
            <person name="Grigoriev I.V."/>
            <person name="Rokhsar D.S."/>
        </authorList>
    </citation>
    <scope>NUCLEOTIDE SEQUENCE</scope>
</reference>
<dbReference type="HOGENOM" id="CLU_063935_2_2_1"/>
<dbReference type="GO" id="GO:0008320">
    <property type="term" value="F:protein transmembrane transporter activity"/>
    <property type="evidence" value="ECO:0000318"/>
    <property type="project" value="GO_Central"/>
</dbReference>
<dbReference type="OMA" id="DNDNIWS"/>
<reference evidence="5 7" key="2">
    <citation type="journal article" date="2013" name="Nature">
        <title>Insights into bilaterian evolution from three spiralian genomes.</title>
        <authorList>
            <person name="Simakov O."/>
            <person name="Marletaz F."/>
            <person name="Cho S.J."/>
            <person name="Edsinger-Gonzales E."/>
            <person name="Havlak P."/>
            <person name="Hellsten U."/>
            <person name="Kuo D.H."/>
            <person name="Larsson T."/>
            <person name="Lv J."/>
            <person name="Arendt D."/>
            <person name="Savage R."/>
            <person name="Osoegawa K."/>
            <person name="de Jong P."/>
            <person name="Grimwood J."/>
            <person name="Chapman J.A."/>
            <person name="Shapiro H."/>
            <person name="Aerts A."/>
            <person name="Otillar R.P."/>
            <person name="Terry A.Y."/>
            <person name="Boore J.L."/>
            <person name="Grigoriev I.V."/>
            <person name="Lindberg D.R."/>
            <person name="Seaver E.C."/>
            <person name="Weisblat D.A."/>
            <person name="Putnam N.H."/>
            <person name="Rokhsar D.S."/>
        </authorList>
    </citation>
    <scope>NUCLEOTIDE SEQUENCE</scope>
</reference>
<organism evidence="6 7">
    <name type="scientific">Helobdella robusta</name>
    <name type="common">Californian leech</name>
    <dbReference type="NCBI Taxonomy" id="6412"/>
    <lineage>
        <taxon>Eukaryota</taxon>
        <taxon>Metazoa</taxon>
        <taxon>Spiralia</taxon>
        <taxon>Lophotrochozoa</taxon>
        <taxon>Annelida</taxon>
        <taxon>Clitellata</taxon>
        <taxon>Hirudinea</taxon>
        <taxon>Rhynchobdellida</taxon>
        <taxon>Glossiphoniidae</taxon>
        <taxon>Helobdella</taxon>
    </lineage>
</organism>
<accession>T1FXF8</accession>
<evidence type="ECO:0000256" key="3">
    <source>
        <dbReference type="ARBA" id="ARBA00022989"/>
    </source>
</evidence>
<name>T1FXF8_HELRO</name>
<evidence type="ECO:0000313" key="6">
    <source>
        <dbReference type="EnsemblMetazoa" id="HelroP63427"/>
    </source>
</evidence>
<dbReference type="OrthoDB" id="159299at2759"/>
<dbReference type="GO" id="GO:0030150">
    <property type="term" value="P:protein import into mitochondrial matrix"/>
    <property type="evidence" value="ECO:0000318"/>
    <property type="project" value="GO_Central"/>
</dbReference>
<evidence type="ECO:0008006" key="8">
    <source>
        <dbReference type="Google" id="ProtNLM"/>
    </source>
</evidence>